<gene>
    <name evidence="1" type="ORF">CLV89_107177</name>
</gene>
<sequence>MMGQITSPRIERIAYQIWWLIEDRAGECTLADMATFTGASTQTCSQICRYRGWSGRYRKMARSHAVDNGPQLIDAIDDELSSLFGEAA</sequence>
<evidence type="ECO:0008006" key="3">
    <source>
        <dbReference type="Google" id="ProtNLM"/>
    </source>
</evidence>
<dbReference type="OrthoDB" id="7874651at2"/>
<organism evidence="1 2">
    <name type="scientific">Tritonibacter scottomollicae</name>
    <name type="common">Epibacterium scottomollicae</name>
    <dbReference type="NCBI Taxonomy" id="483013"/>
    <lineage>
        <taxon>Bacteria</taxon>
        <taxon>Pseudomonadati</taxon>
        <taxon>Pseudomonadota</taxon>
        <taxon>Alphaproteobacteria</taxon>
        <taxon>Rhodobacterales</taxon>
        <taxon>Paracoccaceae</taxon>
        <taxon>Tritonibacter</taxon>
    </lineage>
</organism>
<proteinExistence type="predicted"/>
<protein>
    <recommendedName>
        <fullName evidence="3">HTH araC/xylS-type domain-containing protein</fullName>
    </recommendedName>
</protein>
<comment type="caution">
    <text evidence="1">The sequence shown here is derived from an EMBL/GenBank/DDBJ whole genome shotgun (WGS) entry which is preliminary data.</text>
</comment>
<dbReference type="AlphaFoldDB" id="A0A2T1AFG7"/>
<evidence type="ECO:0000313" key="1">
    <source>
        <dbReference type="EMBL" id="PRZ47330.1"/>
    </source>
</evidence>
<accession>A0A2T1AFG7</accession>
<name>A0A2T1AFG7_TRISK</name>
<dbReference type="Proteomes" id="UP000237718">
    <property type="component" value="Unassembled WGS sequence"/>
</dbReference>
<evidence type="ECO:0000313" key="2">
    <source>
        <dbReference type="Proteomes" id="UP000237718"/>
    </source>
</evidence>
<dbReference type="RefSeq" id="WP_106164103.1">
    <property type="nucleotide sequence ID" value="NZ_PVUF01000007.1"/>
</dbReference>
<dbReference type="EMBL" id="PVUF01000007">
    <property type="protein sequence ID" value="PRZ47330.1"/>
    <property type="molecule type" value="Genomic_DNA"/>
</dbReference>
<reference evidence="1 2" key="1">
    <citation type="submission" date="2018-03" db="EMBL/GenBank/DDBJ databases">
        <title>Genomic Encyclopedia of Archaeal and Bacterial Type Strains, Phase II (KMG-II): from individual species to whole genera.</title>
        <authorList>
            <person name="Goeker M."/>
        </authorList>
    </citation>
    <scope>NUCLEOTIDE SEQUENCE [LARGE SCALE GENOMIC DNA]</scope>
    <source>
        <strain evidence="1 2">DSM 25328</strain>
    </source>
</reference>